<dbReference type="InterPro" id="IPR051719">
    <property type="entry name" value="CASTOR_mTORC1"/>
</dbReference>
<dbReference type="Pfam" id="PF13840">
    <property type="entry name" value="ACT_7"/>
    <property type="match status" value="1"/>
</dbReference>
<protein>
    <recommendedName>
        <fullName evidence="1">CASTOR ACT domain-containing protein</fullName>
    </recommendedName>
</protein>
<name>A0A5C3NGX1_9AGAM</name>
<feature type="domain" description="CASTOR ACT" evidence="1">
    <location>
        <begin position="74"/>
        <end position="133"/>
    </location>
</feature>
<dbReference type="SUPFAM" id="SSF55021">
    <property type="entry name" value="ACT-like"/>
    <property type="match status" value="2"/>
</dbReference>
<dbReference type="PANTHER" id="PTHR31131">
    <property type="entry name" value="CHROMOSOME 1, WHOLE GENOME SHOTGUN SEQUENCE"/>
    <property type="match status" value="1"/>
</dbReference>
<dbReference type="Proteomes" id="UP000305948">
    <property type="component" value="Unassembled WGS sequence"/>
</dbReference>
<reference evidence="2 3" key="1">
    <citation type="journal article" date="2019" name="Nat. Ecol. Evol.">
        <title>Megaphylogeny resolves global patterns of mushroom evolution.</title>
        <authorList>
            <person name="Varga T."/>
            <person name="Krizsan K."/>
            <person name="Foldi C."/>
            <person name="Dima B."/>
            <person name="Sanchez-Garcia M."/>
            <person name="Sanchez-Ramirez S."/>
            <person name="Szollosi G.J."/>
            <person name="Szarkandi J.G."/>
            <person name="Papp V."/>
            <person name="Albert L."/>
            <person name="Andreopoulos W."/>
            <person name="Angelini C."/>
            <person name="Antonin V."/>
            <person name="Barry K.W."/>
            <person name="Bougher N.L."/>
            <person name="Buchanan P."/>
            <person name="Buyck B."/>
            <person name="Bense V."/>
            <person name="Catcheside P."/>
            <person name="Chovatia M."/>
            <person name="Cooper J."/>
            <person name="Damon W."/>
            <person name="Desjardin D."/>
            <person name="Finy P."/>
            <person name="Geml J."/>
            <person name="Haridas S."/>
            <person name="Hughes K."/>
            <person name="Justo A."/>
            <person name="Karasinski D."/>
            <person name="Kautmanova I."/>
            <person name="Kiss B."/>
            <person name="Kocsube S."/>
            <person name="Kotiranta H."/>
            <person name="LaButti K.M."/>
            <person name="Lechner B.E."/>
            <person name="Liimatainen K."/>
            <person name="Lipzen A."/>
            <person name="Lukacs Z."/>
            <person name="Mihaltcheva S."/>
            <person name="Morgado L.N."/>
            <person name="Niskanen T."/>
            <person name="Noordeloos M.E."/>
            <person name="Ohm R.A."/>
            <person name="Ortiz-Santana B."/>
            <person name="Ovrebo C."/>
            <person name="Racz N."/>
            <person name="Riley R."/>
            <person name="Savchenko A."/>
            <person name="Shiryaev A."/>
            <person name="Soop K."/>
            <person name="Spirin V."/>
            <person name="Szebenyi C."/>
            <person name="Tomsovsky M."/>
            <person name="Tulloss R.E."/>
            <person name="Uehling J."/>
            <person name="Grigoriev I.V."/>
            <person name="Vagvolgyi C."/>
            <person name="Papp T."/>
            <person name="Martin F.M."/>
            <person name="Miettinen O."/>
            <person name="Hibbett D.S."/>
            <person name="Nagy L.G."/>
        </authorList>
    </citation>
    <scope>NUCLEOTIDE SEQUENCE [LARGE SCALE GENOMIC DNA]</scope>
    <source>
        <strain evidence="2 3">OMC1185</strain>
    </source>
</reference>
<dbReference type="GO" id="GO:0046394">
    <property type="term" value="P:carboxylic acid biosynthetic process"/>
    <property type="evidence" value="ECO:0007669"/>
    <property type="project" value="UniProtKB-ARBA"/>
</dbReference>
<dbReference type="PIRSF" id="PIRSF008459">
    <property type="entry name" value="UCP008459"/>
    <property type="match status" value="1"/>
</dbReference>
<gene>
    <name evidence="2" type="ORF">OE88DRAFT_42248</name>
</gene>
<dbReference type="GO" id="GO:0006520">
    <property type="term" value="P:amino acid metabolic process"/>
    <property type="evidence" value="ECO:0007669"/>
    <property type="project" value="UniProtKB-ARBA"/>
</dbReference>
<dbReference type="Gene3D" id="3.30.2130.10">
    <property type="entry name" value="VC0802-like"/>
    <property type="match status" value="1"/>
</dbReference>
<evidence type="ECO:0000313" key="3">
    <source>
        <dbReference type="Proteomes" id="UP000305948"/>
    </source>
</evidence>
<keyword evidence="3" id="KW-1185">Reference proteome</keyword>
<dbReference type="AlphaFoldDB" id="A0A5C3NGX1"/>
<dbReference type="PANTHER" id="PTHR31131:SF6">
    <property type="entry name" value="CASTOR ACT DOMAIN-CONTAINING PROTEIN"/>
    <property type="match status" value="1"/>
</dbReference>
<dbReference type="OrthoDB" id="58529at2759"/>
<dbReference type="InterPro" id="IPR045865">
    <property type="entry name" value="ACT-like_dom_sf"/>
</dbReference>
<proteinExistence type="predicted"/>
<evidence type="ECO:0000313" key="2">
    <source>
        <dbReference type="EMBL" id="TFK56632.1"/>
    </source>
</evidence>
<accession>A0A5C3NGX1</accession>
<evidence type="ECO:0000259" key="1">
    <source>
        <dbReference type="Pfam" id="PF13840"/>
    </source>
</evidence>
<dbReference type="InterPro" id="IPR016540">
    <property type="entry name" value="UCP008459"/>
</dbReference>
<organism evidence="2 3">
    <name type="scientific">Heliocybe sulcata</name>
    <dbReference type="NCBI Taxonomy" id="5364"/>
    <lineage>
        <taxon>Eukaryota</taxon>
        <taxon>Fungi</taxon>
        <taxon>Dikarya</taxon>
        <taxon>Basidiomycota</taxon>
        <taxon>Agaricomycotina</taxon>
        <taxon>Agaricomycetes</taxon>
        <taxon>Gloeophyllales</taxon>
        <taxon>Gloeophyllaceae</taxon>
        <taxon>Heliocybe</taxon>
    </lineage>
</organism>
<dbReference type="InterPro" id="IPR027795">
    <property type="entry name" value="CASTOR_ACT_dom"/>
</dbReference>
<dbReference type="EMBL" id="ML213503">
    <property type="protein sequence ID" value="TFK56632.1"/>
    <property type="molecule type" value="Genomic_DNA"/>
</dbReference>
<sequence>MPPPSNLAAFHLNVLPGTFYVIQLNPAEKIPDNLLAQISGSIKSPLFSITKTHEEISIVGEYDSNSGVSEKFATWGCIKIAGPMDFDVVGVVSNFTAPLKAAEIGVFAVSTWNTDYVLVPKGKLELVQKALQDDGWIFTA</sequence>